<dbReference type="InterPro" id="IPR029002">
    <property type="entry name" value="PLPC/GPLD1"/>
</dbReference>
<proteinExistence type="predicted"/>
<dbReference type="KEGG" id="adin:H7849_07790"/>
<protein>
    <submittedName>
        <fullName evidence="2">Zinc dependent phospholipase C family protein</fullName>
    </submittedName>
</protein>
<evidence type="ECO:0000313" key="2">
    <source>
        <dbReference type="EMBL" id="QNI33809.1"/>
    </source>
</evidence>
<dbReference type="EMBL" id="CP060394">
    <property type="protein sequence ID" value="QNI33809.1"/>
    <property type="molecule type" value="Genomic_DNA"/>
</dbReference>
<evidence type="ECO:0000313" key="3">
    <source>
        <dbReference type="Proteomes" id="UP000515312"/>
    </source>
</evidence>
<keyword evidence="3" id="KW-1185">Reference proteome</keyword>
<dbReference type="PROSITE" id="PS51257">
    <property type="entry name" value="PROKAR_LIPOPROTEIN"/>
    <property type="match status" value="1"/>
</dbReference>
<organism evidence="2 3">
    <name type="scientific">Alloacidobacterium dinghuense</name>
    <dbReference type="NCBI Taxonomy" id="2763107"/>
    <lineage>
        <taxon>Bacteria</taxon>
        <taxon>Pseudomonadati</taxon>
        <taxon>Acidobacteriota</taxon>
        <taxon>Terriglobia</taxon>
        <taxon>Terriglobales</taxon>
        <taxon>Acidobacteriaceae</taxon>
        <taxon>Alloacidobacterium</taxon>
    </lineage>
</organism>
<reference evidence="2 3" key="1">
    <citation type="submission" date="2020-08" db="EMBL/GenBank/DDBJ databases">
        <title>Edaphobacter telluris sp. nov. and Acidobacterium dinghuensis sp. nov., two acidobacteria isolated from forest soil.</title>
        <authorList>
            <person name="Fu J."/>
            <person name="Qiu L."/>
        </authorList>
    </citation>
    <scope>NUCLEOTIDE SEQUENCE [LARGE SCALE GENOMIC DNA]</scope>
    <source>
        <strain evidence="2">4Y35</strain>
    </source>
</reference>
<dbReference type="Pfam" id="PF00882">
    <property type="entry name" value="Zn_dep_PLPC"/>
    <property type="match status" value="1"/>
</dbReference>
<dbReference type="AlphaFoldDB" id="A0A7G8BMN9"/>
<gene>
    <name evidence="2" type="ORF">H7849_07790</name>
</gene>
<feature type="domain" description="Phospholipase C/D" evidence="1">
    <location>
        <begin position="59"/>
        <end position="219"/>
    </location>
</feature>
<dbReference type="Proteomes" id="UP000515312">
    <property type="component" value="Chromosome"/>
</dbReference>
<accession>A0A7G8BMN9</accession>
<name>A0A7G8BMN9_9BACT</name>
<evidence type="ECO:0000259" key="1">
    <source>
        <dbReference type="Pfam" id="PF00882"/>
    </source>
</evidence>
<sequence length="441" mass="49548">MPARLASFARTSFCLFRLSLLIWTLIVISCPYAFAYAVLTHQQMIDLAWGPSIKPLLLARYPQTTAEQLRIAQSYAYGGCEIQDAGYYPFSHVIFSDLLHYVRTGDFIASLIRNARNANELAFALGALSHYVGDSIGHQDAVNPSTAVEFPKLALQYGHSITYDESPHGHVRTEFAFDIDQMTKEHFAPQAYLNHIGLRVSGGLLERAFYETYGLHLYEVLGKKRRGAAIGSYRRSVRAFLPDVAHAEALIHRKDFPPDPDTEEFQRFSQRINEADYNHGWQDTRRKAGIKTHFLAFFVIIVPKVGTLSDLSIKIPTEETESKYVASVNRSLDWYNDLLKRLLQAPSGDPKMTMNLDNRDLDTGYIVQPGGYPLTDKTYAKLLGLITAKPTEPAPSGLKRDILAYYSNPNSPIITKKDAKAWKNVQGELAVLEAMPVVPMK</sequence>